<keyword evidence="5 6" id="KW-0472">Membrane</keyword>
<evidence type="ECO:0000256" key="2">
    <source>
        <dbReference type="ARBA" id="ARBA00022448"/>
    </source>
</evidence>
<evidence type="ECO:0000256" key="1">
    <source>
        <dbReference type="ARBA" id="ARBA00004141"/>
    </source>
</evidence>
<feature type="transmembrane region" description="Helical" evidence="6">
    <location>
        <begin position="24"/>
        <end position="43"/>
    </location>
</feature>
<feature type="transmembrane region" description="Helical" evidence="6">
    <location>
        <begin position="384"/>
        <end position="403"/>
    </location>
</feature>
<evidence type="ECO:0000256" key="4">
    <source>
        <dbReference type="ARBA" id="ARBA00022989"/>
    </source>
</evidence>
<dbReference type="Pfam" id="PF03600">
    <property type="entry name" value="CitMHS"/>
    <property type="match status" value="1"/>
</dbReference>
<gene>
    <name evidence="8" type="ORF">SAMN05878482_10457</name>
</gene>
<feature type="transmembrane region" description="Helical" evidence="6">
    <location>
        <begin position="235"/>
        <end position="251"/>
    </location>
</feature>
<dbReference type="InterPro" id="IPR014738">
    <property type="entry name" value="Citrate_transporter"/>
</dbReference>
<feature type="transmembrane region" description="Helical" evidence="6">
    <location>
        <begin position="352"/>
        <end position="369"/>
    </location>
</feature>
<dbReference type="GO" id="GO:0015128">
    <property type="term" value="F:gluconate transmembrane transporter activity"/>
    <property type="evidence" value="ECO:0007669"/>
    <property type="project" value="InterPro"/>
</dbReference>
<dbReference type="EMBL" id="FTMX01000004">
    <property type="protein sequence ID" value="SIR50368.1"/>
    <property type="molecule type" value="Genomic_DNA"/>
</dbReference>
<dbReference type="InterPro" id="IPR003474">
    <property type="entry name" value="Glcn_transporter"/>
</dbReference>
<dbReference type="PANTHER" id="PTHR30354:SF26">
    <property type="entry name" value="TRANSPORTER, PUTATIVE-RELATED"/>
    <property type="match status" value="1"/>
</dbReference>
<feature type="transmembrane region" description="Helical" evidence="6">
    <location>
        <begin position="287"/>
        <end position="307"/>
    </location>
</feature>
<dbReference type="AlphaFoldDB" id="A0A9X8R9W3"/>
<feature type="transmembrane region" description="Helical" evidence="6">
    <location>
        <begin position="415"/>
        <end position="435"/>
    </location>
</feature>
<comment type="subcellular location">
    <subcellularLocation>
        <location evidence="1">Membrane</location>
        <topology evidence="1">Multi-pass membrane protein</topology>
    </subcellularLocation>
</comment>
<keyword evidence="4 6" id="KW-1133">Transmembrane helix</keyword>
<comment type="caution">
    <text evidence="8">The sequence shown here is derived from an EMBL/GenBank/DDBJ whole genome shotgun (WGS) entry which is preliminary data.</text>
</comment>
<feature type="domain" description="Citrate transporter-like" evidence="7">
    <location>
        <begin position="16"/>
        <end position="380"/>
    </location>
</feature>
<accession>A0A9X8R9W3</accession>
<dbReference type="Proteomes" id="UP000185829">
    <property type="component" value="Unassembled WGS sequence"/>
</dbReference>
<protein>
    <submittedName>
        <fullName evidence="8">Citrate-Mg2+:H+ or citrate-Ca2+:H+ symporter, CitMHS family</fullName>
    </submittedName>
</protein>
<name>A0A9X8R9W3_9BACI</name>
<dbReference type="RefSeq" id="WP_076368608.1">
    <property type="nucleotide sequence ID" value="NZ_FTMX01000004.1"/>
</dbReference>
<sequence>MLTILGLSMITVFTILIMSNRMTSFTALTLVPLLFALIAGFGTQVDTMMLEGIKGVASSAAFLLFALLFFGIMIDAGLFDPLIKKVLKTVKGDPVKIAIGTAVLTALVALDGDGTTTFMIVVSSMLPLYKRINMNPLILATTSMLSFSIVSGLTPWGGPAVRSLSVLGFDQTEFFVPLIPTLIGGVVWVVFLAYVLGKAERKRIGVIDVSVIEGFEKNEELAATIEQNDITRPKLIWVNLFLTIAVMTALISGIMEAATLFLIGAVVAMMINYPSIEQQKNRIKAHASNAITVILVVFAGGAFAGILEGTKMVDALAGSLVSIIPDSWNGLFPVIVGLVSIPFNFAMSNDAYYFGVVPVLAETAVVYGIDPIQVVRAAVLAQPVHFLLPLVSSTILLIGMLNLEIGSYLRFALKWSVLTSLVLIVLALITGGISISL</sequence>
<evidence type="ECO:0000256" key="6">
    <source>
        <dbReference type="SAM" id="Phobius"/>
    </source>
</evidence>
<evidence type="ECO:0000256" key="3">
    <source>
        <dbReference type="ARBA" id="ARBA00022692"/>
    </source>
</evidence>
<reference evidence="8 9" key="1">
    <citation type="submission" date="2017-01" db="EMBL/GenBank/DDBJ databases">
        <authorList>
            <person name="Varghese N."/>
            <person name="Submissions S."/>
        </authorList>
    </citation>
    <scope>NUCLEOTIDE SEQUENCE [LARGE SCALE GENOMIC DNA]</scope>
    <source>
        <strain evidence="8 9">RUG2-6</strain>
    </source>
</reference>
<feature type="transmembrane region" description="Helical" evidence="6">
    <location>
        <begin position="134"/>
        <end position="154"/>
    </location>
</feature>
<feature type="transmembrane region" description="Helical" evidence="6">
    <location>
        <begin position="327"/>
        <end position="345"/>
    </location>
</feature>
<evidence type="ECO:0000259" key="7">
    <source>
        <dbReference type="Pfam" id="PF03600"/>
    </source>
</evidence>
<feature type="transmembrane region" description="Helical" evidence="6">
    <location>
        <begin position="174"/>
        <end position="196"/>
    </location>
</feature>
<dbReference type="InterPro" id="IPR004680">
    <property type="entry name" value="Cit_transptr-like_dom"/>
</dbReference>
<dbReference type="GO" id="GO:0015137">
    <property type="term" value="F:citrate transmembrane transporter activity"/>
    <property type="evidence" value="ECO:0007669"/>
    <property type="project" value="InterPro"/>
</dbReference>
<evidence type="ECO:0000313" key="9">
    <source>
        <dbReference type="Proteomes" id="UP000185829"/>
    </source>
</evidence>
<proteinExistence type="predicted"/>
<feature type="transmembrane region" description="Helical" evidence="6">
    <location>
        <begin position="97"/>
        <end position="122"/>
    </location>
</feature>
<keyword evidence="3 6" id="KW-0812">Transmembrane</keyword>
<feature type="transmembrane region" description="Helical" evidence="6">
    <location>
        <begin position="55"/>
        <end position="77"/>
    </location>
</feature>
<dbReference type="PANTHER" id="PTHR30354">
    <property type="entry name" value="GNT FAMILY GLUCONATE TRANSPORTER"/>
    <property type="match status" value="1"/>
</dbReference>
<keyword evidence="2" id="KW-0813">Transport</keyword>
<dbReference type="NCBIfam" id="TIGR00784">
    <property type="entry name" value="citMHS"/>
    <property type="match status" value="1"/>
</dbReference>
<organism evidence="8 9">
    <name type="scientific">Peribacillus simplex</name>
    <dbReference type="NCBI Taxonomy" id="1478"/>
    <lineage>
        <taxon>Bacteria</taxon>
        <taxon>Bacillati</taxon>
        <taxon>Bacillota</taxon>
        <taxon>Bacilli</taxon>
        <taxon>Bacillales</taxon>
        <taxon>Bacillaceae</taxon>
        <taxon>Peribacillus</taxon>
    </lineage>
</organism>
<feature type="transmembrane region" description="Helical" evidence="6">
    <location>
        <begin position="257"/>
        <end position="275"/>
    </location>
</feature>
<dbReference type="GO" id="GO:0005886">
    <property type="term" value="C:plasma membrane"/>
    <property type="evidence" value="ECO:0007669"/>
    <property type="project" value="TreeGrafter"/>
</dbReference>
<evidence type="ECO:0000313" key="8">
    <source>
        <dbReference type="EMBL" id="SIR50368.1"/>
    </source>
</evidence>
<evidence type="ECO:0000256" key="5">
    <source>
        <dbReference type="ARBA" id="ARBA00023136"/>
    </source>
</evidence>